<accession>A0A2H3BFW1</accession>
<dbReference type="EMBL" id="KZ293432">
    <property type="protein sequence ID" value="PBK68550.1"/>
    <property type="molecule type" value="Genomic_DNA"/>
</dbReference>
<evidence type="ECO:0000313" key="2">
    <source>
        <dbReference type="EMBL" id="PBK68550.1"/>
    </source>
</evidence>
<dbReference type="AlphaFoldDB" id="A0A2H3BFW1"/>
<dbReference type="Gene3D" id="3.40.50.300">
    <property type="entry name" value="P-loop containing nucleotide triphosphate hydrolases"/>
    <property type="match status" value="1"/>
</dbReference>
<dbReference type="Proteomes" id="UP000218334">
    <property type="component" value="Unassembled WGS sequence"/>
</dbReference>
<protein>
    <submittedName>
        <fullName evidence="2">Uncharacterized protein</fullName>
    </submittedName>
</protein>
<evidence type="ECO:0000313" key="3">
    <source>
        <dbReference type="Proteomes" id="UP000218334"/>
    </source>
</evidence>
<gene>
    <name evidence="2" type="ORF">ARMSODRAFT_975946</name>
</gene>
<reference evidence="3" key="1">
    <citation type="journal article" date="2017" name="Nat. Ecol. Evol.">
        <title>Genome expansion and lineage-specific genetic innovations in the forest pathogenic fungi Armillaria.</title>
        <authorList>
            <person name="Sipos G."/>
            <person name="Prasanna A.N."/>
            <person name="Walter M.C."/>
            <person name="O'Connor E."/>
            <person name="Balint B."/>
            <person name="Krizsan K."/>
            <person name="Kiss B."/>
            <person name="Hess J."/>
            <person name="Varga T."/>
            <person name="Slot J."/>
            <person name="Riley R."/>
            <person name="Boka B."/>
            <person name="Rigling D."/>
            <person name="Barry K."/>
            <person name="Lee J."/>
            <person name="Mihaltcheva S."/>
            <person name="LaButti K."/>
            <person name="Lipzen A."/>
            <person name="Waldron R."/>
            <person name="Moloney N.M."/>
            <person name="Sperisen C."/>
            <person name="Kredics L."/>
            <person name="Vagvoelgyi C."/>
            <person name="Patrignani A."/>
            <person name="Fitzpatrick D."/>
            <person name="Nagy I."/>
            <person name="Doyle S."/>
            <person name="Anderson J.B."/>
            <person name="Grigoriev I.V."/>
            <person name="Gueldener U."/>
            <person name="Muensterkoetter M."/>
            <person name="Nagy L.G."/>
        </authorList>
    </citation>
    <scope>NUCLEOTIDE SEQUENCE [LARGE SCALE GENOMIC DNA]</scope>
    <source>
        <strain evidence="3">28-4</strain>
    </source>
</reference>
<feature type="region of interest" description="Disordered" evidence="1">
    <location>
        <begin position="124"/>
        <end position="143"/>
    </location>
</feature>
<dbReference type="InterPro" id="IPR027417">
    <property type="entry name" value="P-loop_NTPase"/>
</dbReference>
<sequence length="593" mass="66007">MSSSQRHPDTRQFHDFCPARLPNFSQRRCIANDCRGEAWDGGVFIILRTCMKSKKRWSFTRTQPDCRRIVLSSDISSFPDGLSQKNPYGATPVLWRSSRCIRICLHVWDGGVFVQRQKGFKGSELGEAGREEDVQTSGTGSAGSSGALDWVIFDEENPKHVEAAIYDPLMKCHNSVPIILGDGFWGKAIPLMIQYFGMPGSCTLRRFLAGRTSLALRRPAMDGARPNNSKVTECEGVSCHRLIPSTFKHSGRQILPSPGVLPIPSSKCERSPPPAVSFPPASHSSSPTHEAAHRLIVRDSWLHEKHPILGVVIPEKISLTEHPLQEQVVDTYVPNDAHLTGGFYDPSDLLSASTRSCDKIWNSAVLCTGANACGKSPWERWRSGMAGLNLGLRHLRRRPTMTSVAMTLTVRGWNAKVLDEPIGNSFGVVNLFHQAVPQGFNRMDATGLPLPIHIEPSLSLSSPKIRPVPWSSSLEDRLRRAVHDIQAGVVPNWFELIRDVKNRPDTKLWEDWMWEISTLRYKLANYNTELAAYQLLHRLQGRESSGSVVTERGSVVTLQILIYPIVRGALLIKILGHNSEKTEGVREARTPGC</sequence>
<proteinExistence type="predicted"/>
<evidence type="ECO:0000256" key="1">
    <source>
        <dbReference type="SAM" id="MobiDB-lite"/>
    </source>
</evidence>
<keyword evidence="3" id="KW-1185">Reference proteome</keyword>
<name>A0A2H3BFW1_9AGAR</name>
<organism evidence="2 3">
    <name type="scientific">Armillaria solidipes</name>
    <dbReference type="NCBI Taxonomy" id="1076256"/>
    <lineage>
        <taxon>Eukaryota</taxon>
        <taxon>Fungi</taxon>
        <taxon>Dikarya</taxon>
        <taxon>Basidiomycota</taxon>
        <taxon>Agaricomycotina</taxon>
        <taxon>Agaricomycetes</taxon>
        <taxon>Agaricomycetidae</taxon>
        <taxon>Agaricales</taxon>
        <taxon>Marasmiineae</taxon>
        <taxon>Physalacriaceae</taxon>
        <taxon>Armillaria</taxon>
    </lineage>
</organism>